<protein>
    <recommendedName>
        <fullName evidence="1">N-acetyltransferase domain-containing protein</fullName>
    </recommendedName>
</protein>
<evidence type="ECO:0000259" key="1">
    <source>
        <dbReference type="PROSITE" id="PS51186"/>
    </source>
</evidence>
<comment type="caution">
    <text evidence="2">The sequence shown here is derived from an EMBL/GenBank/DDBJ whole genome shotgun (WGS) entry which is preliminary data.</text>
</comment>
<dbReference type="SUPFAM" id="SSF55729">
    <property type="entry name" value="Acyl-CoA N-acyltransferases (Nat)"/>
    <property type="match status" value="1"/>
</dbReference>
<dbReference type="Proteomes" id="UP001500622">
    <property type="component" value="Unassembled WGS sequence"/>
</dbReference>
<dbReference type="Pfam" id="PF00583">
    <property type="entry name" value="Acetyltransf_1"/>
    <property type="match status" value="1"/>
</dbReference>
<gene>
    <name evidence="2" type="ORF">GCM10023169_40660</name>
</gene>
<sequence>MCRVVIGVGGARYRRRVQTGPQSGAEAASEVTVRSAVGRYDGFFEVVGVKKPGGKGCWCMSYRDSRVSTEERPAYMRDLCATEPGPGVLAYVDGTPAGWCSVAPRSTYRRLMNARTIPFVDDRDAWVAVCFVVRAGYRRRGLMHALLDGAVAHAAEHGAEVVEGYPVEVPDGERVDVISGYVGTTRLFEAHGFHRAAPTTGRSGHRPRWVMRRELA</sequence>
<dbReference type="InterPro" id="IPR016181">
    <property type="entry name" value="Acyl_CoA_acyltransferase"/>
</dbReference>
<reference evidence="3" key="1">
    <citation type="journal article" date="2019" name="Int. J. Syst. Evol. Microbiol.">
        <title>The Global Catalogue of Microorganisms (GCM) 10K type strain sequencing project: providing services to taxonomists for standard genome sequencing and annotation.</title>
        <authorList>
            <consortium name="The Broad Institute Genomics Platform"/>
            <consortium name="The Broad Institute Genome Sequencing Center for Infectious Disease"/>
            <person name="Wu L."/>
            <person name="Ma J."/>
        </authorList>
    </citation>
    <scope>NUCLEOTIDE SEQUENCE [LARGE SCALE GENOMIC DNA]</scope>
    <source>
        <strain evidence="3">JCM 17810</strain>
    </source>
</reference>
<evidence type="ECO:0000313" key="2">
    <source>
        <dbReference type="EMBL" id="GAA4433610.1"/>
    </source>
</evidence>
<dbReference type="InterPro" id="IPR000182">
    <property type="entry name" value="GNAT_dom"/>
</dbReference>
<feature type="domain" description="N-acetyltransferase" evidence="1">
    <location>
        <begin position="31"/>
        <end position="216"/>
    </location>
</feature>
<accession>A0ABP8LS23</accession>
<organism evidence="2 3">
    <name type="scientific">Georgenia halophila</name>
    <dbReference type="NCBI Taxonomy" id="620889"/>
    <lineage>
        <taxon>Bacteria</taxon>
        <taxon>Bacillati</taxon>
        <taxon>Actinomycetota</taxon>
        <taxon>Actinomycetes</taxon>
        <taxon>Micrococcales</taxon>
        <taxon>Bogoriellaceae</taxon>
        <taxon>Georgenia</taxon>
    </lineage>
</organism>
<keyword evidence="3" id="KW-1185">Reference proteome</keyword>
<dbReference type="Gene3D" id="3.40.630.30">
    <property type="match status" value="1"/>
</dbReference>
<dbReference type="PROSITE" id="PS51186">
    <property type="entry name" value="GNAT"/>
    <property type="match status" value="1"/>
</dbReference>
<proteinExistence type="predicted"/>
<evidence type="ECO:0000313" key="3">
    <source>
        <dbReference type="Proteomes" id="UP001500622"/>
    </source>
</evidence>
<name>A0ABP8LS23_9MICO</name>
<dbReference type="EMBL" id="BAABGN010000015">
    <property type="protein sequence ID" value="GAA4433610.1"/>
    <property type="molecule type" value="Genomic_DNA"/>
</dbReference>
<dbReference type="CDD" id="cd04301">
    <property type="entry name" value="NAT_SF"/>
    <property type="match status" value="1"/>
</dbReference>